<feature type="compositionally biased region" description="Low complexity" evidence="1">
    <location>
        <begin position="76"/>
        <end position="100"/>
    </location>
</feature>
<sequence>MNPVFLEWDQSVERPQYLKSDEQQRPDNAPPAVQPTRRGSWVSVSSTGPNFNSSLLDSELFDAFPSVPKNHPLVLPNNNSSYSPTSSTSLSSSTTPNSAPFLPSPVRDRGQGMVQSFDAALLSSTAQPNDNGSVSAGFLAPNSAASVRIVPPESVGTVGGGAYANGMNARDEDEETA</sequence>
<accession>A0A9P5X2H0</accession>
<evidence type="ECO:0000313" key="2">
    <source>
        <dbReference type="EMBL" id="KAF9442211.1"/>
    </source>
</evidence>
<evidence type="ECO:0000313" key="3">
    <source>
        <dbReference type="Proteomes" id="UP000807342"/>
    </source>
</evidence>
<feature type="region of interest" description="Disordered" evidence="1">
    <location>
        <begin position="151"/>
        <end position="177"/>
    </location>
</feature>
<evidence type="ECO:0000256" key="1">
    <source>
        <dbReference type="SAM" id="MobiDB-lite"/>
    </source>
</evidence>
<dbReference type="EMBL" id="MU151679">
    <property type="protein sequence ID" value="KAF9442211.1"/>
    <property type="molecule type" value="Genomic_DNA"/>
</dbReference>
<gene>
    <name evidence="2" type="ORF">P691DRAFT_789888</name>
</gene>
<organism evidence="2 3">
    <name type="scientific">Macrolepiota fuliginosa MF-IS2</name>
    <dbReference type="NCBI Taxonomy" id="1400762"/>
    <lineage>
        <taxon>Eukaryota</taxon>
        <taxon>Fungi</taxon>
        <taxon>Dikarya</taxon>
        <taxon>Basidiomycota</taxon>
        <taxon>Agaricomycotina</taxon>
        <taxon>Agaricomycetes</taxon>
        <taxon>Agaricomycetidae</taxon>
        <taxon>Agaricales</taxon>
        <taxon>Agaricineae</taxon>
        <taxon>Agaricaceae</taxon>
        <taxon>Macrolepiota</taxon>
    </lineage>
</organism>
<dbReference type="Proteomes" id="UP000807342">
    <property type="component" value="Unassembled WGS sequence"/>
</dbReference>
<proteinExistence type="predicted"/>
<protein>
    <submittedName>
        <fullName evidence="2">Uncharacterized protein</fullName>
    </submittedName>
</protein>
<feature type="region of interest" description="Disordered" evidence="1">
    <location>
        <begin position="70"/>
        <end position="110"/>
    </location>
</feature>
<keyword evidence="3" id="KW-1185">Reference proteome</keyword>
<feature type="region of interest" description="Disordered" evidence="1">
    <location>
        <begin position="1"/>
        <end position="45"/>
    </location>
</feature>
<dbReference type="AlphaFoldDB" id="A0A9P5X2H0"/>
<comment type="caution">
    <text evidence="2">The sequence shown here is derived from an EMBL/GenBank/DDBJ whole genome shotgun (WGS) entry which is preliminary data.</text>
</comment>
<name>A0A9P5X2H0_9AGAR</name>
<reference evidence="2" key="1">
    <citation type="submission" date="2020-11" db="EMBL/GenBank/DDBJ databases">
        <authorList>
            <consortium name="DOE Joint Genome Institute"/>
            <person name="Ahrendt S."/>
            <person name="Riley R."/>
            <person name="Andreopoulos W."/>
            <person name="Labutti K."/>
            <person name="Pangilinan J."/>
            <person name="Ruiz-Duenas F.J."/>
            <person name="Barrasa J.M."/>
            <person name="Sanchez-Garcia M."/>
            <person name="Camarero S."/>
            <person name="Miyauchi S."/>
            <person name="Serrano A."/>
            <person name="Linde D."/>
            <person name="Babiker R."/>
            <person name="Drula E."/>
            <person name="Ayuso-Fernandez I."/>
            <person name="Pacheco R."/>
            <person name="Padilla G."/>
            <person name="Ferreira P."/>
            <person name="Barriuso J."/>
            <person name="Kellner H."/>
            <person name="Castanera R."/>
            <person name="Alfaro M."/>
            <person name="Ramirez L."/>
            <person name="Pisabarro A.G."/>
            <person name="Kuo A."/>
            <person name="Tritt A."/>
            <person name="Lipzen A."/>
            <person name="He G."/>
            <person name="Yan M."/>
            <person name="Ng V."/>
            <person name="Cullen D."/>
            <person name="Martin F."/>
            <person name="Rosso M.-N."/>
            <person name="Henrissat B."/>
            <person name="Hibbett D."/>
            <person name="Martinez A.T."/>
            <person name="Grigoriev I.V."/>
        </authorList>
    </citation>
    <scope>NUCLEOTIDE SEQUENCE</scope>
    <source>
        <strain evidence="2">MF-IS2</strain>
    </source>
</reference>